<evidence type="ECO:0000313" key="1">
    <source>
        <dbReference type="EMBL" id="EWM30051.1"/>
    </source>
</evidence>
<evidence type="ECO:0000313" key="2">
    <source>
        <dbReference type="Proteomes" id="UP000019335"/>
    </source>
</evidence>
<dbReference type="OrthoDB" id="10327665at2759"/>
<organism evidence="1 2">
    <name type="scientific">Nannochloropsis gaditana</name>
    <dbReference type="NCBI Taxonomy" id="72520"/>
    <lineage>
        <taxon>Eukaryota</taxon>
        <taxon>Sar</taxon>
        <taxon>Stramenopiles</taxon>
        <taxon>Ochrophyta</taxon>
        <taxon>Eustigmatophyceae</taxon>
        <taxon>Eustigmatales</taxon>
        <taxon>Monodopsidaceae</taxon>
        <taxon>Nannochloropsis</taxon>
    </lineage>
</organism>
<dbReference type="EMBL" id="AZIL01000067">
    <property type="protein sequence ID" value="EWM30051.1"/>
    <property type="molecule type" value="Genomic_DNA"/>
</dbReference>
<dbReference type="AlphaFoldDB" id="W7UBC4"/>
<proteinExistence type="predicted"/>
<keyword evidence="2" id="KW-1185">Reference proteome</keyword>
<reference evidence="1 2" key="1">
    <citation type="journal article" date="2014" name="Mol. Plant">
        <title>Chromosome Scale Genome Assembly and Transcriptome Profiling of Nannochloropsis gaditana in Nitrogen Depletion.</title>
        <authorList>
            <person name="Corteggiani Carpinelli E."/>
            <person name="Telatin A."/>
            <person name="Vitulo N."/>
            <person name="Forcato C."/>
            <person name="D'Angelo M."/>
            <person name="Schiavon R."/>
            <person name="Vezzi A."/>
            <person name="Giacometti G.M."/>
            <person name="Morosinotto T."/>
            <person name="Valle G."/>
        </authorList>
    </citation>
    <scope>NUCLEOTIDE SEQUENCE [LARGE SCALE GENOMIC DNA]</scope>
    <source>
        <strain evidence="1 2">B-31</strain>
    </source>
</reference>
<protein>
    <submittedName>
        <fullName evidence="1">Uncharacterized protein</fullName>
    </submittedName>
</protein>
<gene>
    <name evidence="1" type="ORF">Naga_100225g5</name>
</gene>
<sequence length="297" mass="33504">MRTEATMEADECETRQRYHHAAMPASATFGSQLGLSAEKGGMIEEDEELHRLEQHMEGIGKNSKDSDTSFFQKARQTTLEGLAALKRSISGSREKEREEREEMCRKEVVFGERGYGTCPSSELEQDMHRMMQAAVDVLKEPTESPTRNTTRLHAPELYHPESVTSYEELRKRNATGKEMEGESDIDATTQQVVSKMFDASGEETKPEGLEVEEKENQSVIDSLGSKATGIVEKMGAMTQSTQDIKDNNEEDQEDDALEMMQIRKGCICACICVGKRYLIMRVPGIHPRKLRKQVMLK</sequence>
<dbReference type="Proteomes" id="UP000019335">
    <property type="component" value="Chromosome 2"/>
</dbReference>
<name>W7UBC4_9STRA</name>
<accession>W7UBC4</accession>
<comment type="caution">
    <text evidence="1">The sequence shown here is derived from an EMBL/GenBank/DDBJ whole genome shotgun (WGS) entry which is preliminary data.</text>
</comment>